<evidence type="ECO:0000256" key="1">
    <source>
        <dbReference type="SAM" id="MobiDB-lite"/>
    </source>
</evidence>
<gene>
    <name evidence="2" type="ORF">SY85_18640</name>
</gene>
<sequence>MLELGEKGGKGKKREVNKSLDRETCELRREGEGRKMQNGKREIRKEEGMFNAQYSTLNEQYR</sequence>
<dbReference type="Proteomes" id="UP000077177">
    <property type="component" value="Chromosome"/>
</dbReference>
<dbReference type="KEGG" id="fla:SY85_18640"/>
<feature type="compositionally biased region" description="Basic and acidic residues" evidence="1">
    <location>
        <begin position="1"/>
        <end position="48"/>
    </location>
</feature>
<accession>A0A172TZP7</accession>
<dbReference type="EMBL" id="CP011390">
    <property type="protein sequence ID" value="ANE52207.1"/>
    <property type="molecule type" value="Genomic_DNA"/>
</dbReference>
<reference evidence="2 3" key="2">
    <citation type="journal article" date="2016" name="Int. J. Syst. Evol. Microbiol.">
        <title>Flavisolibacter tropicus sp. nov., isolated from tropical soil.</title>
        <authorList>
            <person name="Lee J.J."/>
            <person name="Kang M.S."/>
            <person name="Kim G.S."/>
            <person name="Lee C.S."/>
            <person name="Lim S."/>
            <person name="Lee J."/>
            <person name="Roh S.H."/>
            <person name="Kang H."/>
            <person name="Ha J.M."/>
            <person name="Bae S."/>
            <person name="Jung H.Y."/>
            <person name="Kim M.K."/>
        </authorList>
    </citation>
    <scope>NUCLEOTIDE SEQUENCE [LARGE SCALE GENOMIC DNA]</scope>
    <source>
        <strain evidence="2 3">LCS9</strain>
    </source>
</reference>
<organism evidence="2 3">
    <name type="scientific">Flavisolibacter tropicus</name>
    <dbReference type="NCBI Taxonomy" id="1492898"/>
    <lineage>
        <taxon>Bacteria</taxon>
        <taxon>Pseudomonadati</taxon>
        <taxon>Bacteroidota</taxon>
        <taxon>Chitinophagia</taxon>
        <taxon>Chitinophagales</taxon>
        <taxon>Chitinophagaceae</taxon>
        <taxon>Flavisolibacter</taxon>
    </lineage>
</organism>
<feature type="region of interest" description="Disordered" evidence="1">
    <location>
        <begin position="1"/>
        <end position="62"/>
    </location>
</feature>
<dbReference type="AlphaFoldDB" id="A0A172TZP7"/>
<keyword evidence="3" id="KW-1185">Reference proteome</keyword>
<proteinExistence type="predicted"/>
<name>A0A172TZP7_9BACT</name>
<feature type="compositionally biased region" description="Polar residues" evidence="1">
    <location>
        <begin position="52"/>
        <end position="62"/>
    </location>
</feature>
<reference evidence="3" key="1">
    <citation type="submission" date="2015-01" db="EMBL/GenBank/DDBJ databases">
        <title>Flavisolibacter sp./LCS9/ whole genome sequencing.</title>
        <authorList>
            <person name="Kim M.K."/>
            <person name="Srinivasan S."/>
            <person name="Lee J.-J."/>
        </authorList>
    </citation>
    <scope>NUCLEOTIDE SEQUENCE [LARGE SCALE GENOMIC DNA]</scope>
    <source>
        <strain evidence="3">LCS9</strain>
    </source>
</reference>
<evidence type="ECO:0000313" key="3">
    <source>
        <dbReference type="Proteomes" id="UP000077177"/>
    </source>
</evidence>
<protein>
    <submittedName>
        <fullName evidence="2">Uncharacterized protein</fullName>
    </submittedName>
</protein>
<evidence type="ECO:0000313" key="2">
    <source>
        <dbReference type="EMBL" id="ANE52207.1"/>
    </source>
</evidence>
<dbReference type="STRING" id="1492898.SY85_18640"/>